<evidence type="ECO:0000256" key="1">
    <source>
        <dbReference type="SAM" id="MobiDB-lite"/>
    </source>
</evidence>
<organism evidence="2 3">
    <name type="scientific">Roseovarius aestuarii</name>
    <dbReference type="NCBI Taxonomy" id="475083"/>
    <lineage>
        <taxon>Bacteria</taxon>
        <taxon>Pseudomonadati</taxon>
        <taxon>Pseudomonadota</taxon>
        <taxon>Alphaproteobacteria</taxon>
        <taxon>Rhodobacterales</taxon>
        <taxon>Roseobacteraceae</taxon>
        <taxon>Roseovarius</taxon>
    </lineage>
</organism>
<sequence length="97" mass="10748">MWLKKKSASSAEIPKLRDEYQRLLHETLPDVGSLHETAKPARPCNLSRVAAPVDETVWQEHQRALQHHQKKAEPPTKSTAGLTGGDDILLAQASFAN</sequence>
<dbReference type="RefSeq" id="WP_085798933.1">
    <property type="nucleotide sequence ID" value="NZ_FWXB01000002.1"/>
</dbReference>
<keyword evidence="3" id="KW-1185">Reference proteome</keyword>
<protein>
    <submittedName>
        <fullName evidence="2">Uncharacterized protein</fullName>
    </submittedName>
</protein>
<name>A0A1X7BMZ7_9RHOB</name>
<reference evidence="2 3" key="1">
    <citation type="submission" date="2017-03" db="EMBL/GenBank/DDBJ databases">
        <authorList>
            <person name="Afonso C.L."/>
            <person name="Miller P.J."/>
            <person name="Scott M.A."/>
            <person name="Spackman E."/>
            <person name="Goraichik I."/>
            <person name="Dimitrov K.M."/>
            <person name="Suarez D.L."/>
            <person name="Swayne D.E."/>
        </authorList>
    </citation>
    <scope>NUCLEOTIDE SEQUENCE [LARGE SCALE GENOMIC DNA]</scope>
    <source>
        <strain evidence="2 3">CECT 7745</strain>
    </source>
</reference>
<feature type="region of interest" description="Disordered" evidence="1">
    <location>
        <begin position="63"/>
        <end position="85"/>
    </location>
</feature>
<dbReference type="EMBL" id="FWXB01000002">
    <property type="protein sequence ID" value="SMC10971.1"/>
    <property type="molecule type" value="Genomic_DNA"/>
</dbReference>
<evidence type="ECO:0000313" key="2">
    <source>
        <dbReference type="EMBL" id="SMC10971.1"/>
    </source>
</evidence>
<dbReference type="AlphaFoldDB" id="A0A1X7BMZ7"/>
<gene>
    <name evidence="2" type="ORF">ROA7745_00780</name>
</gene>
<accession>A0A1X7BMZ7</accession>
<evidence type="ECO:0000313" key="3">
    <source>
        <dbReference type="Proteomes" id="UP000193224"/>
    </source>
</evidence>
<proteinExistence type="predicted"/>
<dbReference type="Proteomes" id="UP000193224">
    <property type="component" value="Unassembled WGS sequence"/>
</dbReference>